<proteinExistence type="predicted"/>
<dbReference type="Proteomes" id="UP000243406">
    <property type="component" value="Unassembled WGS sequence"/>
</dbReference>
<evidence type="ECO:0000313" key="1">
    <source>
        <dbReference type="EMBL" id="SKB26552.1"/>
    </source>
</evidence>
<dbReference type="AlphaFoldDB" id="A0A1T4ZUX8"/>
<reference evidence="2" key="1">
    <citation type="submission" date="2017-02" db="EMBL/GenBank/DDBJ databases">
        <authorList>
            <person name="Varghese N."/>
            <person name="Submissions S."/>
        </authorList>
    </citation>
    <scope>NUCLEOTIDE SEQUENCE [LARGE SCALE GENOMIC DNA]</scope>
    <source>
        <strain evidence="2">ATCC 35199</strain>
    </source>
</reference>
<evidence type="ECO:0000313" key="2">
    <source>
        <dbReference type="Proteomes" id="UP000243406"/>
    </source>
</evidence>
<name>A0A1T4ZUX8_9FIRM</name>
<dbReference type="EMBL" id="FUYN01000001">
    <property type="protein sequence ID" value="SKB26552.1"/>
    <property type="molecule type" value="Genomic_DNA"/>
</dbReference>
<organism evidence="1 2">
    <name type="scientific">Acetoanaerobium noterae</name>
    <dbReference type="NCBI Taxonomy" id="745369"/>
    <lineage>
        <taxon>Bacteria</taxon>
        <taxon>Bacillati</taxon>
        <taxon>Bacillota</taxon>
        <taxon>Clostridia</taxon>
        <taxon>Peptostreptococcales</taxon>
        <taxon>Filifactoraceae</taxon>
        <taxon>Acetoanaerobium</taxon>
    </lineage>
</organism>
<dbReference type="RefSeq" id="WP_079588413.1">
    <property type="nucleotide sequence ID" value="NZ_FUYN01000001.1"/>
</dbReference>
<sequence>MDNICHKLIGKSKLYILDYAKENNLVVNFSHTKGHKDSNILTEEYAVKANYDNGEIQVVLSYFKTAI</sequence>
<accession>A0A1T4ZUX8</accession>
<protein>
    <submittedName>
        <fullName evidence="1">Uncharacterized protein</fullName>
    </submittedName>
</protein>
<gene>
    <name evidence="1" type="ORF">SAMN02745120_0426</name>
</gene>
<keyword evidence="2" id="KW-1185">Reference proteome</keyword>